<dbReference type="PROSITE" id="PS00108">
    <property type="entry name" value="PROTEIN_KINASE_ST"/>
    <property type="match status" value="1"/>
</dbReference>
<dbReference type="Proteomes" id="UP000252586">
    <property type="component" value="Unassembled WGS sequence"/>
</dbReference>
<reference evidence="8 9" key="1">
    <citation type="submission" date="2018-06" db="EMBL/GenBank/DDBJ databases">
        <title>Genomic Encyclopedia of Type Strains, Phase IV (KMG-IV): sequencing the most valuable type-strain genomes for metagenomic binning, comparative biology and taxonomic classification.</title>
        <authorList>
            <person name="Goeker M."/>
        </authorList>
    </citation>
    <scope>NUCLEOTIDE SEQUENCE [LARGE SCALE GENOMIC DNA]</scope>
    <source>
        <strain evidence="8 9">DSM 44599</strain>
    </source>
</reference>
<keyword evidence="5 8" id="KW-0418">Kinase</keyword>
<comment type="caution">
    <text evidence="8">The sequence shown here is derived from an EMBL/GenBank/DDBJ whole genome shotgun (WGS) entry which is preliminary data.</text>
</comment>
<keyword evidence="4" id="KW-0547">Nucleotide-binding</keyword>
<protein>
    <recommendedName>
        <fullName evidence="1">non-specific serine/threonine protein kinase</fullName>
        <ecNumber evidence="1">2.7.11.1</ecNumber>
    </recommendedName>
</protein>
<dbReference type="STRING" id="1210090.GCA_001613185_02504"/>
<dbReference type="Pfam" id="PF00069">
    <property type="entry name" value="Pkinase"/>
    <property type="match status" value="1"/>
</dbReference>
<dbReference type="InterPro" id="IPR011009">
    <property type="entry name" value="Kinase-like_dom_sf"/>
</dbReference>
<dbReference type="PANTHER" id="PTHR43289:SF6">
    <property type="entry name" value="SERINE_THREONINE-PROTEIN KINASE NEKL-3"/>
    <property type="match status" value="1"/>
</dbReference>
<evidence type="ECO:0000256" key="1">
    <source>
        <dbReference type="ARBA" id="ARBA00012513"/>
    </source>
</evidence>
<dbReference type="InterPro" id="IPR008271">
    <property type="entry name" value="Ser/Thr_kinase_AS"/>
</dbReference>
<evidence type="ECO:0000256" key="5">
    <source>
        <dbReference type="ARBA" id="ARBA00022777"/>
    </source>
</evidence>
<keyword evidence="3" id="KW-0808">Transferase</keyword>
<dbReference type="GO" id="GO:0004197">
    <property type="term" value="F:cysteine-type endopeptidase activity"/>
    <property type="evidence" value="ECO:0007669"/>
    <property type="project" value="InterPro"/>
</dbReference>
<dbReference type="Pfam" id="PF00656">
    <property type="entry name" value="Peptidase_C14"/>
    <property type="match status" value="1"/>
</dbReference>
<dbReference type="EMBL" id="QNRE01000034">
    <property type="protein sequence ID" value="RBO79690.1"/>
    <property type="molecule type" value="Genomic_DNA"/>
</dbReference>
<evidence type="ECO:0000256" key="2">
    <source>
        <dbReference type="ARBA" id="ARBA00022527"/>
    </source>
</evidence>
<dbReference type="OrthoDB" id="3542505at2"/>
<feature type="domain" description="Protein kinase" evidence="7">
    <location>
        <begin position="367"/>
        <end position="629"/>
    </location>
</feature>
<name>A0A366CTR7_9NOCA</name>
<keyword evidence="9" id="KW-1185">Reference proteome</keyword>
<feature type="non-terminal residue" evidence="8">
    <location>
        <position position="1"/>
    </location>
</feature>
<dbReference type="CDD" id="cd14014">
    <property type="entry name" value="STKc_PknB_like"/>
    <property type="match status" value="1"/>
</dbReference>
<keyword evidence="2 8" id="KW-0723">Serine/threonine-protein kinase</keyword>
<dbReference type="InterPro" id="IPR011600">
    <property type="entry name" value="Pept_C14_caspase"/>
</dbReference>
<evidence type="ECO:0000256" key="4">
    <source>
        <dbReference type="ARBA" id="ARBA00022741"/>
    </source>
</evidence>
<evidence type="ECO:0000313" key="8">
    <source>
        <dbReference type="EMBL" id="RBO79690.1"/>
    </source>
</evidence>
<evidence type="ECO:0000313" key="9">
    <source>
        <dbReference type="Proteomes" id="UP000252586"/>
    </source>
</evidence>
<dbReference type="InterPro" id="IPR029030">
    <property type="entry name" value="Caspase-like_dom_sf"/>
</dbReference>
<evidence type="ECO:0000256" key="3">
    <source>
        <dbReference type="ARBA" id="ARBA00022679"/>
    </source>
</evidence>
<gene>
    <name evidence="8" type="ORF">DFR74_13416</name>
</gene>
<evidence type="ECO:0000259" key="7">
    <source>
        <dbReference type="PROSITE" id="PS50011"/>
    </source>
</evidence>
<dbReference type="PANTHER" id="PTHR43289">
    <property type="entry name" value="MITOGEN-ACTIVATED PROTEIN KINASE KINASE KINASE 20-RELATED"/>
    <property type="match status" value="1"/>
</dbReference>
<proteinExistence type="predicted"/>
<dbReference type="GO" id="GO:0005524">
    <property type="term" value="F:ATP binding"/>
    <property type="evidence" value="ECO:0007669"/>
    <property type="project" value="UniProtKB-KW"/>
</dbReference>
<dbReference type="SUPFAM" id="SSF56112">
    <property type="entry name" value="Protein kinase-like (PK-like)"/>
    <property type="match status" value="1"/>
</dbReference>
<dbReference type="InterPro" id="IPR000719">
    <property type="entry name" value="Prot_kinase_dom"/>
</dbReference>
<dbReference type="Gene3D" id="1.10.510.10">
    <property type="entry name" value="Transferase(Phosphotransferase) domain 1"/>
    <property type="match status" value="1"/>
</dbReference>
<dbReference type="GO" id="GO:0006508">
    <property type="term" value="P:proteolysis"/>
    <property type="evidence" value="ECO:0007669"/>
    <property type="project" value="InterPro"/>
</dbReference>
<accession>A0A366CTR7</accession>
<dbReference type="AlphaFoldDB" id="A0A366CTR7"/>
<evidence type="ECO:0000256" key="6">
    <source>
        <dbReference type="ARBA" id="ARBA00022840"/>
    </source>
</evidence>
<keyword evidence="6" id="KW-0067">ATP-binding</keyword>
<organism evidence="8 9">
    <name type="scientific">Nocardia puris</name>
    <dbReference type="NCBI Taxonomy" id="208602"/>
    <lineage>
        <taxon>Bacteria</taxon>
        <taxon>Bacillati</taxon>
        <taxon>Actinomycetota</taxon>
        <taxon>Actinomycetes</taxon>
        <taxon>Mycobacteriales</taxon>
        <taxon>Nocardiaceae</taxon>
        <taxon>Nocardia</taxon>
    </lineage>
</organism>
<dbReference type="SMART" id="SM00220">
    <property type="entry name" value="S_TKc"/>
    <property type="match status" value="1"/>
</dbReference>
<dbReference type="PROSITE" id="PS50011">
    <property type="entry name" value="PROTEIN_KINASE_DOM"/>
    <property type="match status" value="1"/>
</dbReference>
<dbReference type="GO" id="GO:0004674">
    <property type="term" value="F:protein serine/threonine kinase activity"/>
    <property type="evidence" value="ECO:0007669"/>
    <property type="project" value="UniProtKB-KW"/>
</dbReference>
<sequence>HAVTTSFPATTRSEQGAARVVGPYTTLLDATVWVRRDAVVVGIDSYPGARLNGCVRDATEIAECLSFGQCDYNCVTMFDSEATRSNVLDALGRFAYGNGESGILVFYFAGHGQVLGDQAHLVMFDGKPHDPGVSLAHLGQLMESASSTYRHVIVVLDSCHSGAAFNWTSSRPLQVGDVDRDLRSVNESRCILAACRPEQMAYEQEGRGIFTSTLVSGLLGDAANDRGEVTVLTLYEFVCGSLTGEDQVPVFKGDIAGTVVIGRGFTPREAQKLSGAEVRIVVSKGRGLLDEYQYLHQRELSDTGHRDRVGMARCAAELEPIVRWFETTENGQPVLVSNSQWQSMRDALNQYIAGVSPIRVGQVVRQGVITRRLGRGGFGNVWLAEGDDGHKVAYKVYHSAELHDGIKVERFRSGYGNMRKLEHPRIVRVKDLTAAPLGIVMEYIEGSNLRDSFVDRSDPAICLRFIKEICETVEHAHGRGVKHRDIKPENIIVEYGEDGIPIPYLTDFDLAYHATNRTMTALYGVGGVLNYAAPEQLHTPTAAAARSELVDVFSIAQLMYFVLTAEDPASDSPAQNRSRLSRKLNDWADPRAVTILSELYEKSTHRNPSDRPESVAVFRNQIAGAEAYINETSLDIRWSTHDFLDRVSHAYRGVGNYSFTGPDSVQMLSLSGQVSITLRSKGNSVNRNDHIDLEFELSVTGAIPVASLSSGASARKSLNQRLDRVVRRHDHVERHHGSHGSFQTFIVMRFVPMSTAGITKAVNVLGDCVGCVDGA</sequence>
<dbReference type="SUPFAM" id="SSF52129">
    <property type="entry name" value="Caspase-like"/>
    <property type="match status" value="1"/>
</dbReference>
<dbReference type="Gene3D" id="3.40.50.1460">
    <property type="match status" value="1"/>
</dbReference>
<dbReference type="EC" id="2.7.11.1" evidence="1"/>